<name>A0ABX8QW61_9ACTN</name>
<evidence type="ECO:0000313" key="1">
    <source>
        <dbReference type="EMBL" id="QXJ22963.1"/>
    </source>
</evidence>
<proteinExistence type="predicted"/>
<dbReference type="Proteomes" id="UP001049518">
    <property type="component" value="Chromosome"/>
</dbReference>
<reference evidence="1" key="1">
    <citation type="submission" date="2020-07" db="EMBL/GenBank/DDBJ databases">
        <authorList>
            <person name="Tarantini F.S."/>
            <person name="Hong K.W."/>
            <person name="Chan K.G."/>
        </authorList>
    </citation>
    <scope>NUCLEOTIDE SEQUENCE</scope>
    <source>
        <strain evidence="1">32-07</strain>
    </source>
</reference>
<gene>
    <name evidence="1" type="ORF">AGRA3207_004049</name>
</gene>
<evidence type="ECO:0000313" key="2">
    <source>
        <dbReference type="Proteomes" id="UP001049518"/>
    </source>
</evidence>
<organism evidence="1 2">
    <name type="scientific">Actinomadura graeca</name>
    <dbReference type="NCBI Taxonomy" id="2750812"/>
    <lineage>
        <taxon>Bacteria</taxon>
        <taxon>Bacillati</taxon>
        <taxon>Actinomycetota</taxon>
        <taxon>Actinomycetes</taxon>
        <taxon>Streptosporangiales</taxon>
        <taxon>Thermomonosporaceae</taxon>
        <taxon>Actinomadura</taxon>
    </lineage>
</organism>
<dbReference type="EMBL" id="CP059572">
    <property type="protein sequence ID" value="QXJ22963.1"/>
    <property type="molecule type" value="Genomic_DNA"/>
</dbReference>
<dbReference type="RefSeq" id="WP_231328635.1">
    <property type="nucleotide sequence ID" value="NZ_CP059572.1"/>
</dbReference>
<protein>
    <submittedName>
        <fullName evidence="1">Uncharacterized protein</fullName>
    </submittedName>
</protein>
<keyword evidence="2" id="KW-1185">Reference proteome</keyword>
<accession>A0ABX8QW61</accession>
<sequence>MTLEKGPPDGVKGVFRHRRAAPPAPREVTICCDCGHMHADRPEGAFDKGCGAFWLVELP</sequence>